<organism evidence="1">
    <name type="scientific">mine drainage metagenome</name>
    <dbReference type="NCBI Taxonomy" id="410659"/>
    <lineage>
        <taxon>unclassified sequences</taxon>
        <taxon>metagenomes</taxon>
        <taxon>ecological metagenomes</taxon>
    </lineage>
</organism>
<accession>A0A1J5Q6H3</accession>
<sequence>MHLSLNGWEQLGSLHADIKIPLRHITKTEITENPWKMLRGMRAPGTGIPGIIMLGTMRRKGLKDFCAIYRRRPAIVVHLRDEAFQRLIVTTDETELLNQRLNDALKLI</sequence>
<evidence type="ECO:0000313" key="1">
    <source>
        <dbReference type="EMBL" id="OIQ79262.1"/>
    </source>
</evidence>
<name>A0A1J5Q6H3_9ZZZZ</name>
<proteinExistence type="predicted"/>
<gene>
    <name evidence="1" type="ORF">GALL_389980</name>
</gene>
<protein>
    <submittedName>
        <fullName evidence="1">Uncharacterized protein</fullName>
    </submittedName>
</protein>
<dbReference type="AlphaFoldDB" id="A0A1J5Q6H3"/>
<comment type="caution">
    <text evidence="1">The sequence shown here is derived from an EMBL/GenBank/DDBJ whole genome shotgun (WGS) entry which is preliminary data.</text>
</comment>
<reference evidence="1" key="1">
    <citation type="submission" date="2016-10" db="EMBL/GenBank/DDBJ databases">
        <title>Sequence of Gallionella enrichment culture.</title>
        <authorList>
            <person name="Poehlein A."/>
            <person name="Muehling M."/>
            <person name="Daniel R."/>
        </authorList>
    </citation>
    <scope>NUCLEOTIDE SEQUENCE</scope>
</reference>
<dbReference type="EMBL" id="MLJW01001245">
    <property type="protein sequence ID" value="OIQ79262.1"/>
    <property type="molecule type" value="Genomic_DNA"/>
</dbReference>